<reference evidence="2 3" key="1">
    <citation type="journal article" date="2006" name="Nature">
        <title>Insights from the genome of the biotrophic fungal plant pathogen Ustilago maydis.</title>
        <authorList>
            <person name="Kamper J."/>
            <person name="Kahmann R."/>
            <person name="Bolker M."/>
            <person name="Ma L.J."/>
            <person name="Brefort T."/>
            <person name="Saville B.J."/>
            <person name="Banuett F."/>
            <person name="Kronstad J.W."/>
            <person name="Gold S.E."/>
            <person name="Muller O."/>
            <person name="Perlin M.H."/>
            <person name="Wosten H.A."/>
            <person name="de Vries R."/>
            <person name="Ruiz-Herrera J."/>
            <person name="Reynaga-Pena C.G."/>
            <person name="Snetselaar K."/>
            <person name="McCann M."/>
            <person name="Perez-Martin J."/>
            <person name="Feldbrugge M."/>
            <person name="Basse C.W."/>
            <person name="Steinberg G."/>
            <person name="Ibeas J.I."/>
            <person name="Holloman W."/>
            <person name="Guzman P."/>
            <person name="Farman M."/>
            <person name="Stajich J.E."/>
            <person name="Sentandreu R."/>
            <person name="Gonzalez-Prieto J.M."/>
            <person name="Kennell J.C."/>
            <person name="Molina L."/>
            <person name="Schirawski J."/>
            <person name="Mendoza-Mendoza A."/>
            <person name="Greilinger D."/>
            <person name="Munch K."/>
            <person name="Rossel N."/>
            <person name="Scherer M."/>
            <person name="Vranes M."/>
            <person name="Ladendorf O."/>
            <person name="Vincon V."/>
            <person name="Fuchs U."/>
            <person name="Sandrock B."/>
            <person name="Meng S."/>
            <person name="Ho E.C."/>
            <person name="Cahill M.J."/>
            <person name="Boyce K.J."/>
            <person name="Klose J."/>
            <person name="Klosterman S.J."/>
            <person name="Deelstra H.J."/>
            <person name="Ortiz-Castellanos L."/>
            <person name="Li W."/>
            <person name="Sanchez-Alonso P."/>
            <person name="Schreier P.H."/>
            <person name="Hauser-Hahn I."/>
            <person name="Vaupel M."/>
            <person name="Koopmann E."/>
            <person name="Friedrich G."/>
            <person name="Voss H."/>
            <person name="Schluter T."/>
            <person name="Margolis J."/>
            <person name="Platt D."/>
            <person name="Swimmer C."/>
            <person name="Gnirke A."/>
            <person name="Chen F."/>
            <person name="Vysotskaia V."/>
            <person name="Mannhaupt G."/>
            <person name="Guldener U."/>
            <person name="Munsterkotter M."/>
            <person name="Haase D."/>
            <person name="Oesterheld M."/>
            <person name="Mewes H.W."/>
            <person name="Mauceli E.W."/>
            <person name="DeCaprio D."/>
            <person name="Wade C.M."/>
            <person name="Butler J."/>
            <person name="Young S."/>
            <person name="Jaffe D.B."/>
            <person name="Calvo S."/>
            <person name="Nusbaum C."/>
            <person name="Galagan J."/>
            <person name="Birren B.W."/>
        </authorList>
    </citation>
    <scope>NUCLEOTIDE SEQUENCE [LARGE SCALE GENOMIC DNA]</scope>
    <source>
        <strain evidence="3">DSM 14603 / FGSC 9021 / UM521</strain>
    </source>
</reference>
<dbReference type="STRING" id="237631.A0A0D1BWS5"/>
<dbReference type="Proteomes" id="UP000000561">
    <property type="component" value="Chromosome 19"/>
</dbReference>
<name>A0A0D1BWS5_MYCMD</name>
<evidence type="ECO:0000313" key="3">
    <source>
        <dbReference type="Proteomes" id="UP000000561"/>
    </source>
</evidence>
<dbReference type="PANTHER" id="PTHR12110">
    <property type="entry name" value="HYDROXYPYRUVATE ISOMERASE"/>
    <property type="match status" value="1"/>
</dbReference>
<protein>
    <recommendedName>
        <fullName evidence="1">Xylose isomerase-like TIM barrel domain-containing protein</fullName>
    </recommendedName>
</protein>
<dbReference type="GeneID" id="23566280"/>
<feature type="domain" description="Xylose isomerase-like TIM barrel" evidence="1">
    <location>
        <begin position="129"/>
        <end position="378"/>
    </location>
</feature>
<dbReference type="KEGG" id="uma:UMAG_10219"/>
<dbReference type="InParanoid" id="A0A0D1BWS5"/>
<dbReference type="EMBL" id="CM003158">
    <property type="protein sequence ID" value="KIS66422.1"/>
    <property type="molecule type" value="Genomic_DNA"/>
</dbReference>
<gene>
    <name evidence="2" type="ORF">UMAG_10219</name>
</gene>
<evidence type="ECO:0000313" key="2">
    <source>
        <dbReference type="EMBL" id="KIS66422.1"/>
    </source>
</evidence>
<dbReference type="InterPro" id="IPR050312">
    <property type="entry name" value="IolE/XylAMocC-like"/>
</dbReference>
<dbReference type="OrthoDB" id="5360893at2759"/>
<accession>A0A0D1BWS5</accession>
<dbReference type="Gene3D" id="3.20.20.150">
    <property type="entry name" value="Divalent-metal-dependent TIM barrel enzymes"/>
    <property type="match status" value="1"/>
</dbReference>
<sequence length="404" mass="44827">MSSIASTSASTMQHPRYSIFTHSVGYHTSKHGLLSKLDAISAAGLAGVEMFTDDLWSFAQSDEFGSILAASERETELLTPPDSPLSQPASLRNKTRIHENAERAGQHYSAHGACTPDERQREIAAATFIRSYCASRRLQVECLQPLRDVEGWLKDEDRENAIERVKSRFDIMRALDTHLLLICSQNTRAPQTTGDMATIVRDLTHISDLAAAYTAQTGFEIKIGYEALSWGAHIDLWSQAWNIVRTVDRDNIGLILDSFNTLAREFADPCTRSGIQEPICTTLTSLHSSLQAIQSVPADKIFLLQIGDARRLPEPLVPSPRDGEPRPSRMIWSRSSRLMPCETDKGGFMPVAQFVKSVVNAGYSGPWSIEVFNSELEQPGVHVQNSFALRARQGLDRLLEVVFA</sequence>
<organism evidence="2 3">
    <name type="scientific">Mycosarcoma maydis</name>
    <name type="common">Corn smut fungus</name>
    <name type="synonym">Ustilago maydis</name>
    <dbReference type="NCBI Taxonomy" id="5270"/>
    <lineage>
        <taxon>Eukaryota</taxon>
        <taxon>Fungi</taxon>
        <taxon>Dikarya</taxon>
        <taxon>Basidiomycota</taxon>
        <taxon>Ustilaginomycotina</taxon>
        <taxon>Ustilaginomycetes</taxon>
        <taxon>Ustilaginales</taxon>
        <taxon>Ustilaginaceae</taxon>
        <taxon>Mycosarcoma</taxon>
    </lineage>
</organism>
<evidence type="ECO:0000259" key="1">
    <source>
        <dbReference type="Pfam" id="PF01261"/>
    </source>
</evidence>
<dbReference type="RefSeq" id="XP_011392141.1">
    <property type="nucleotide sequence ID" value="XM_011393839.1"/>
</dbReference>
<dbReference type="VEuPathDB" id="FungiDB:UMAG_10219"/>
<proteinExistence type="predicted"/>
<dbReference type="Pfam" id="PF01261">
    <property type="entry name" value="AP_endonuc_2"/>
    <property type="match status" value="1"/>
</dbReference>
<dbReference type="SUPFAM" id="SSF51658">
    <property type="entry name" value="Xylose isomerase-like"/>
    <property type="match status" value="1"/>
</dbReference>
<dbReference type="eggNOG" id="ENOG502S1RE">
    <property type="taxonomic scope" value="Eukaryota"/>
</dbReference>
<keyword evidence="3" id="KW-1185">Reference proteome</keyword>
<dbReference type="AlphaFoldDB" id="A0A0D1BWS5"/>
<dbReference type="InterPro" id="IPR013022">
    <property type="entry name" value="Xyl_isomerase-like_TIM-brl"/>
</dbReference>
<dbReference type="InterPro" id="IPR036237">
    <property type="entry name" value="Xyl_isomerase-like_sf"/>
</dbReference>
<dbReference type="PANTHER" id="PTHR12110:SF21">
    <property type="entry name" value="XYLOSE ISOMERASE-LIKE TIM BARREL DOMAIN-CONTAINING PROTEIN"/>
    <property type="match status" value="1"/>
</dbReference>